<reference evidence="2 3" key="1">
    <citation type="journal article" date="2011" name="J. Microbiol.">
        <title>Bacillus kyonggiensis sp. nov., isolated from soil of a lettuce field.</title>
        <authorList>
            <person name="Dong K."/>
            <person name="Lee S."/>
        </authorList>
    </citation>
    <scope>NUCLEOTIDE SEQUENCE [LARGE SCALE GENOMIC DNA]</scope>
    <source>
        <strain evidence="2 3">NB22</strain>
    </source>
</reference>
<dbReference type="RefSeq" id="WP_136831123.1">
    <property type="nucleotide sequence ID" value="NZ_SWBM01000002.1"/>
</dbReference>
<keyword evidence="3" id="KW-1185">Reference proteome</keyword>
<comment type="caution">
    <text evidence="2">The sequence shown here is derived from an EMBL/GenBank/DDBJ whole genome shotgun (WGS) entry which is preliminary data.</text>
</comment>
<gene>
    <name evidence="2" type="ORF">FA727_11600</name>
</gene>
<dbReference type="AlphaFoldDB" id="A0A4U1D4M0"/>
<feature type="transmembrane region" description="Helical" evidence="1">
    <location>
        <begin position="75"/>
        <end position="97"/>
    </location>
</feature>
<evidence type="ECO:0000256" key="1">
    <source>
        <dbReference type="SAM" id="Phobius"/>
    </source>
</evidence>
<keyword evidence="1" id="KW-1133">Transmembrane helix</keyword>
<keyword evidence="1" id="KW-0472">Membrane</keyword>
<dbReference type="Proteomes" id="UP000307756">
    <property type="component" value="Unassembled WGS sequence"/>
</dbReference>
<feature type="transmembrane region" description="Helical" evidence="1">
    <location>
        <begin position="7"/>
        <end position="32"/>
    </location>
</feature>
<keyword evidence="1" id="KW-0812">Transmembrane</keyword>
<dbReference type="EMBL" id="SWBM01000002">
    <property type="protein sequence ID" value="TKC16713.1"/>
    <property type="molecule type" value="Genomic_DNA"/>
</dbReference>
<dbReference type="OrthoDB" id="2736223at2"/>
<proteinExistence type="predicted"/>
<accession>A0A4U1D4M0</accession>
<sequence length="160" mass="17700">MKITKGIIIGIIFGLILSFCISFIFMVVAQGLAGGFTSLFGERWLYYATFIPFVLTFSILGSYFAKRENVSNKKLWLLSLISALFITLYSGTIGALFGEYLVRGGSLRTYTAGGFTGVNVEGVLVWGTIYAFIMLPLTVPLARLSIQVFFQLLSKYKIPC</sequence>
<name>A0A4U1D4M0_9BACI</name>
<evidence type="ECO:0000313" key="3">
    <source>
        <dbReference type="Proteomes" id="UP000307756"/>
    </source>
</evidence>
<protein>
    <submittedName>
        <fullName evidence="2">Uncharacterized protein</fullName>
    </submittedName>
</protein>
<feature type="transmembrane region" description="Helical" evidence="1">
    <location>
        <begin position="123"/>
        <end position="146"/>
    </location>
</feature>
<evidence type="ECO:0000313" key="2">
    <source>
        <dbReference type="EMBL" id="TKC16713.1"/>
    </source>
</evidence>
<organism evidence="2 3">
    <name type="scientific">Robertmurraya kyonggiensis</name>
    <dbReference type="NCBI Taxonomy" id="1037680"/>
    <lineage>
        <taxon>Bacteria</taxon>
        <taxon>Bacillati</taxon>
        <taxon>Bacillota</taxon>
        <taxon>Bacilli</taxon>
        <taxon>Bacillales</taxon>
        <taxon>Bacillaceae</taxon>
        <taxon>Robertmurraya</taxon>
    </lineage>
</organism>
<feature type="transmembrane region" description="Helical" evidence="1">
    <location>
        <begin position="44"/>
        <end position="63"/>
    </location>
</feature>